<dbReference type="EMBL" id="BSEC01000001">
    <property type="protein sequence ID" value="GLI91559.1"/>
    <property type="molecule type" value="Genomic_DNA"/>
</dbReference>
<gene>
    <name evidence="8" type="primary">fdx</name>
    <name evidence="8" type="ORF">LMG27198_05510</name>
</gene>
<name>A0A9W6GRA1_9HYPH</name>
<dbReference type="PANTHER" id="PTHR23426:SF65">
    <property type="entry name" value="FERREDOXIN-2, MITOCHONDRIAL"/>
    <property type="match status" value="1"/>
</dbReference>
<evidence type="ECO:0000256" key="3">
    <source>
        <dbReference type="ARBA" id="ARBA00022723"/>
    </source>
</evidence>
<dbReference type="GO" id="GO:0140647">
    <property type="term" value="P:P450-containing electron transport chain"/>
    <property type="evidence" value="ECO:0007669"/>
    <property type="project" value="InterPro"/>
</dbReference>
<evidence type="ECO:0000256" key="6">
    <source>
        <dbReference type="ARBA" id="ARBA00034078"/>
    </source>
</evidence>
<accession>A0A9W6GRA1</accession>
<evidence type="ECO:0000313" key="8">
    <source>
        <dbReference type="EMBL" id="GLI91559.1"/>
    </source>
</evidence>
<evidence type="ECO:0000256" key="4">
    <source>
        <dbReference type="ARBA" id="ARBA00023004"/>
    </source>
</evidence>
<keyword evidence="9" id="KW-1185">Reference proteome</keyword>
<dbReference type="PRINTS" id="PR00355">
    <property type="entry name" value="ADRENODOXIN"/>
</dbReference>
<dbReference type="Gene3D" id="3.10.20.30">
    <property type="match status" value="1"/>
</dbReference>
<evidence type="ECO:0000256" key="1">
    <source>
        <dbReference type="ARBA" id="ARBA00010914"/>
    </source>
</evidence>
<dbReference type="InterPro" id="IPR001041">
    <property type="entry name" value="2Fe-2S_ferredoxin-type"/>
</dbReference>
<dbReference type="SUPFAM" id="SSF54292">
    <property type="entry name" value="2Fe-2S ferredoxin-like"/>
    <property type="match status" value="1"/>
</dbReference>
<dbReference type="RefSeq" id="WP_281800255.1">
    <property type="nucleotide sequence ID" value="NZ_BSEC01000001.1"/>
</dbReference>
<dbReference type="GO" id="GO:0046872">
    <property type="term" value="F:metal ion binding"/>
    <property type="evidence" value="ECO:0007669"/>
    <property type="project" value="UniProtKB-KW"/>
</dbReference>
<dbReference type="PROSITE" id="PS00814">
    <property type="entry name" value="ADX"/>
    <property type="match status" value="1"/>
</dbReference>
<keyword evidence="4" id="KW-0408">Iron</keyword>
<dbReference type="AlphaFoldDB" id="A0A9W6GRA1"/>
<dbReference type="Pfam" id="PF00111">
    <property type="entry name" value="Fer2"/>
    <property type="match status" value="1"/>
</dbReference>
<dbReference type="InterPro" id="IPR036010">
    <property type="entry name" value="2Fe-2S_ferredoxin-like_sf"/>
</dbReference>
<keyword evidence="3" id="KW-0479">Metal-binding</keyword>
<keyword evidence="2" id="KW-0001">2Fe-2S</keyword>
<keyword evidence="5" id="KW-0411">Iron-sulfur</keyword>
<dbReference type="GO" id="GO:0051537">
    <property type="term" value="F:2 iron, 2 sulfur cluster binding"/>
    <property type="evidence" value="ECO:0007669"/>
    <property type="project" value="UniProtKB-KW"/>
</dbReference>
<proteinExistence type="inferred from homology"/>
<dbReference type="PROSITE" id="PS51085">
    <property type="entry name" value="2FE2S_FER_2"/>
    <property type="match status" value="1"/>
</dbReference>
<dbReference type="PANTHER" id="PTHR23426">
    <property type="entry name" value="FERREDOXIN/ADRENODOXIN"/>
    <property type="match status" value="1"/>
</dbReference>
<protein>
    <submittedName>
        <fullName evidence="8">(2Fe-2S) ferredoxin</fullName>
    </submittedName>
</protein>
<comment type="caution">
    <text evidence="8">The sequence shown here is derived from an EMBL/GenBank/DDBJ whole genome shotgun (WGS) entry which is preliminary data.</text>
</comment>
<sequence>MVKMSFDDTATRYGAEPGGGAPTKVKITFVDSHGQARTVEGEVGSTVMETARRNDIPEIAAECGGACACATCHVYVDEKWTEKTGKPSQMEEDMLDFAFDVKPNSRLCCQITVRPELDGLVVNTPAQQG</sequence>
<evidence type="ECO:0000259" key="7">
    <source>
        <dbReference type="PROSITE" id="PS51085"/>
    </source>
</evidence>
<evidence type="ECO:0000256" key="2">
    <source>
        <dbReference type="ARBA" id="ARBA00022714"/>
    </source>
</evidence>
<dbReference type="InterPro" id="IPR001055">
    <property type="entry name" value="Adrenodoxin-like"/>
</dbReference>
<comment type="similarity">
    <text evidence="1">Belongs to the adrenodoxin/putidaredoxin family.</text>
</comment>
<evidence type="ECO:0000313" key="9">
    <source>
        <dbReference type="Proteomes" id="UP001144323"/>
    </source>
</evidence>
<dbReference type="GO" id="GO:0009055">
    <property type="term" value="F:electron transfer activity"/>
    <property type="evidence" value="ECO:0007669"/>
    <property type="project" value="TreeGrafter"/>
</dbReference>
<dbReference type="Proteomes" id="UP001144323">
    <property type="component" value="Unassembled WGS sequence"/>
</dbReference>
<reference evidence="8" key="1">
    <citation type="journal article" date="2023" name="Int. J. Syst. Evol. Microbiol.">
        <title>Methylocystis iwaonis sp. nov., a type II methane-oxidizing bacterium from surface soil of a rice paddy field in Japan, and emended description of the genus Methylocystis (ex Whittenbury et al. 1970) Bowman et al. 1993.</title>
        <authorList>
            <person name="Kaise H."/>
            <person name="Sawadogo J.B."/>
            <person name="Alam M.S."/>
            <person name="Ueno C."/>
            <person name="Dianou D."/>
            <person name="Shinjo R."/>
            <person name="Asakawa S."/>
        </authorList>
    </citation>
    <scope>NUCLEOTIDE SEQUENCE</scope>
    <source>
        <strain evidence="8">LMG27198</strain>
    </source>
</reference>
<feature type="domain" description="2Fe-2S ferredoxin-type" evidence="7">
    <location>
        <begin position="25"/>
        <end position="128"/>
    </location>
</feature>
<comment type="cofactor">
    <cofactor evidence="6">
        <name>[2Fe-2S] cluster</name>
        <dbReference type="ChEBI" id="CHEBI:190135"/>
    </cofactor>
</comment>
<dbReference type="InterPro" id="IPR018298">
    <property type="entry name" value="Adrenodoxin_Fe-S_BS"/>
</dbReference>
<evidence type="ECO:0000256" key="5">
    <source>
        <dbReference type="ARBA" id="ARBA00023014"/>
    </source>
</evidence>
<dbReference type="InterPro" id="IPR012675">
    <property type="entry name" value="Beta-grasp_dom_sf"/>
</dbReference>
<dbReference type="CDD" id="cd00207">
    <property type="entry name" value="fer2"/>
    <property type="match status" value="1"/>
</dbReference>
<organism evidence="8 9">
    <name type="scientific">Methylocystis echinoides</name>
    <dbReference type="NCBI Taxonomy" id="29468"/>
    <lineage>
        <taxon>Bacteria</taxon>
        <taxon>Pseudomonadati</taxon>
        <taxon>Pseudomonadota</taxon>
        <taxon>Alphaproteobacteria</taxon>
        <taxon>Hyphomicrobiales</taxon>
        <taxon>Methylocystaceae</taxon>
        <taxon>Methylocystis</taxon>
    </lineage>
</organism>